<dbReference type="InterPro" id="IPR013922">
    <property type="entry name" value="Cyclin_PHO80-like"/>
</dbReference>
<dbReference type="EMBL" id="MCFC01000012">
    <property type="protein sequence ID" value="ORY31919.1"/>
    <property type="molecule type" value="Genomic_DNA"/>
</dbReference>
<evidence type="ECO:0000313" key="2">
    <source>
        <dbReference type="EMBL" id="ORY31919.1"/>
    </source>
</evidence>
<dbReference type="GO" id="GO:0000307">
    <property type="term" value="C:cyclin-dependent protein kinase holoenzyme complex"/>
    <property type="evidence" value="ECO:0007669"/>
    <property type="project" value="TreeGrafter"/>
</dbReference>
<dbReference type="Pfam" id="PF08613">
    <property type="entry name" value="Cyclin"/>
    <property type="match status" value="1"/>
</dbReference>
<feature type="compositionally biased region" description="Pro residues" evidence="1">
    <location>
        <begin position="438"/>
        <end position="451"/>
    </location>
</feature>
<feature type="region of interest" description="Disordered" evidence="1">
    <location>
        <begin position="397"/>
        <end position="470"/>
    </location>
</feature>
<feature type="compositionally biased region" description="Low complexity" evidence="1">
    <location>
        <begin position="415"/>
        <end position="437"/>
    </location>
</feature>
<gene>
    <name evidence="2" type="ORF">BCR39DRAFT_524603</name>
</gene>
<protein>
    <submittedName>
        <fullName evidence="2">Cyclin-domain-containing protein</fullName>
    </submittedName>
</protein>
<feature type="region of interest" description="Disordered" evidence="1">
    <location>
        <begin position="189"/>
        <end position="329"/>
    </location>
</feature>
<dbReference type="PANTHER" id="PTHR15615">
    <property type="match status" value="1"/>
</dbReference>
<dbReference type="InParanoid" id="A0A1Y2BAQ6"/>
<feature type="compositionally biased region" description="Basic residues" evidence="1">
    <location>
        <begin position="270"/>
        <end position="280"/>
    </location>
</feature>
<reference evidence="2 3" key="1">
    <citation type="submission" date="2016-07" db="EMBL/GenBank/DDBJ databases">
        <title>Pervasive Adenine N6-methylation of Active Genes in Fungi.</title>
        <authorList>
            <consortium name="DOE Joint Genome Institute"/>
            <person name="Mondo S.J."/>
            <person name="Dannebaum R.O."/>
            <person name="Kuo R.C."/>
            <person name="Labutti K."/>
            <person name="Haridas S."/>
            <person name="Kuo A."/>
            <person name="Salamov A."/>
            <person name="Ahrendt S.R."/>
            <person name="Lipzen A."/>
            <person name="Sullivan W."/>
            <person name="Andreopoulos W.B."/>
            <person name="Clum A."/>
            <person name="Lindquist E."/>
            <person name="Daum C."/>
            <person name="Ramamoorthy G.K."/>
            <person name="Gryganskyi A."/>
            <person name="Culley D."/>
            <person name="Magnuson J.K."/>
            <person name="James T.Y."/>
            <person name="O'Malley M.A."/>
            <person name="Stajich J.E."/>
            <person name="Spatafora J.W."/>
            <person name="Visel A."/>
            <person name="Grigoriev I.V."/>
        </authorList>
    </citation>
    <scope>NUCLEOTIDE SEQUENCE [LARGE SCALE GENOMIC DNA]</scope>
    <source>
        <strain evidence="2 3">68-887.2</strain>
    </source>
</reference>
<feature type="compositionally biased region" description="Acidic residues" evidence="1">
    <location>
        <begin position="223"/>
        <end position="234"/>
    </location>
</feature>
<evidence type="ECO:0000313" key="3">
    <source>
        <dbReference type="Proteomes" id="UP000193986"/>
    </source>
</evidence>
<dbReference type="Proteomes" id="UP000193986">
    <property type="component" value="Unassembled WGS sequence"/>
</dbReference>
<feature type="compositionally biased region" description="Low complexity" evidence="1">
    <location>
        <begin position="301"/>
        <end position="315"/>
    </location>
</feature>
<dbReference type="STRING" id="71784.A0A1Y2BAQ6"/>
<dbReference type="PANTHER" id="PTHR15615:SF117">
    <property type="entry name" value="PHO85 CYCLIN PHO80"/>
    <property type="match status" value="1"/>
</dbReference>
<feature type="compositionally biased region" description="Acidic residues" evidence="1">
    <location>
        <begin position="205"/>
        <end position="214"/>
    </location>
</feature>
<evidence type="ECO:0000256" key="1">
    <source>
        <dbReference type="SAM" id="MobiDB-lite"/>
    </source>
</evidence>
<organism evidence="2 3">
    <name type="scientific">Naematelia encephala</name>
    <dbReference type="NCBI Taxonomy" id="71784"/>
    <lineage>
        <taxon>Eukaryota</taxon>
        <taxon>Fungi</taxon>
        <taxon>Dikarya</taxon>
        <taxon>Basidiomycota</taxon>
        <taxon>Agaricomycotina</taxon>
        <taxon>Tremellomycetes</taxon>
        <taxon>Tremellales</taxon>
        <taxon>Naemateliaceae</taxon>
        <taxon>Naematelia</taxon>
    </lineage>
</organism>
<dbReference type="GO" id="GO:0019901">
    <property type="term" value="F:protein kinase binding"/>
    <property type="evidence" value="ECO:0007669"/>
    <property type="project" value="InterPro"/>
</dbReference>
<dbReference type="CDD" id="cd20558">
    <property type="entry name" value="CYCLIN_ScPCL7-like"/>
    <property type="match status" value="1"/>
</dbReference>
<keyword evidence="3" id="KW-1185">Reference proteome</keyword>
<dbReference type="AlphaFoldDB" id="A0A1Y2BAQ6"/>
<comment type="caution">
    <text evidence="2">The sequence shown here is derived from an EMBL/GenBank/DDBJ whole genome shotgun (WGS) entry which is preliminary data.</text>
</comment>
<dbReference type="OrthoDB" id="337735at2759"/>
<proteinExistence type="predicted"/>
<dbReference type="GO" id="GO:0005634">
    <property type="term" value="C:nucleus"/>
    <property type="evidence" value="ECO:0007669"/>
    <property type="project" value="TreeGrafter"/>
</dbReference>
<name>A0A1Y2BAQ6_9TREE</name>
<sequence length="571" mass="61154">MSAQDSTSPTTLPELPWAFIDCPTDTLVILISHMLDLLIQHNDQVILTPDSLTRFHSRAAPGISVIEYLRRIVKYTNMEKIPLLSLLAYIDITCQHLPTFTLSSLTVHRFLIAGVCAGSKAQCDVFCTNAHYAKVGGIKVQELNALEREFLKVTQWNVNCNADLLQRYYSSLIRSHGGYSQAPPPAKFPFTLFPRSQSKPRPSEPVDDTAEFDAENAGKGEVEADEDMEGDESGSEYGSSPVASSSKRQSLDIPMKDKQVVSPSPTSMRGRSRHRRRRSGHSIQASSGTAMDVDPPDDRSSASSIPSSSRSSIRGSRGGGRGRALSFTYSDPKLAEPKVDTTQAIGQGAAWVPDVPPPSQGIGIGIGEEDEQHHHSQNHNHHHHHVGGKLLRNLVGGIFHHNNNGGGDHNHKHPPQSTATMQTTTTTPTPLHLHLSQPPQPESTQPPPAPNPTMIKSPPLPKTSTSTSELPRAIPITPKVRTRSEVSIHIRPSSAELDEDNGVVALGPSTVQGFPVAVGASGSGSGQESTTTTSAELGIVVGDIPAGGIVLGQAGDVVDTGRGNGKRGRLV</sequence>
<accession>A0A1Y2BAQ6</accession>
<dbReference type="GO" id="GO:0016538">
    <property type="term" value="F:cyclin-dependent protein serine/threonine kinase regulator activity"/>
    <property type="evidence" value="ECO:0007669"/>
    <property type="project" value="TreeGrafter"/>
</dbReference>
<dbReference type="Gene3D" id="1.10.472.10">
    <property type="entry name" value="Cyclin-like"/>
    <property type="match status" value="1"/>
</dbReference>